<feature type="region of interest" description="Disordered" evidence="1">
    <location>
        <begin position="155"/>
        <end position="186"/>
    </location>
</feature>
<dbReference type="InterPro" id="IPR011990">
    <property type="entry name" value="TPR-like_helical_dom_sf"/>
</dbReference>
<dbReference type="AlphaFoldDB" id="A0A0N8H7G7"/>
<accession>A0A0N8H7G7</accession>
<feature type="region of interest" description="Disordered" evidence="1">
    <location>
        <begin position="101"/>
        <end position="129"/>
    </location>
</feature>
<dbReference type="FunFam" id="1.25.40.10:FF:000202">
    <property type="entry name" value="Unplaced genomic scaffold supercont1.7, whole genome shotgun sequence"/>
    <property type="match status" value="1"/>
</dbReference>
<keyword evidence="3" id="KW-1185">Reference proteome</keyword>
<dbReference type="GO" id="GO:0005697">
    <property type="term" value="C:telomerase holoenzyme complex"/>
    <property type="evidence" value="ECO:0007669"/>
    <property type="project" value="TreeGrafter"/>
</dbReference>
<feature type="compositionally biased region" description="Polar residues" evidence="1">
    <location>
        <begin position="46"/>
        <end position="55"/>
    </location>
</feature>
<feature type="compositionally biased region" description="Basic and acidic residues" evidence="1">
    <location>
        <begin position="169"/>
        <end position="180"/>
    </location>
</feature>
<dbReference type="GO" id="GO:0000184">
    <property type="term" value="P:nuclear-transcribed mRNA catabolic process, nonsense-mediated decay"/>
    <property type="evidence" value="ECO:0007669"/>
    <property type="project" value="TreeGrafter"/>
</dbReference>
<feature type="region of interest" description="Disordered" evidence="1">
    <location>
        <begin position="727"/>
        <end position="749"/>
    </location>
</feature>
<name>A0A0N8H7G7_9HYPO</name>
<evidence type="ECO:0008006" key="4">
    <source>
        <dbReference type="Google" id="ProtNLM"/>
    </source>
</evidence>
<dbReference type="InterPro" id="IPR045153">
    <property type="entry name" value="Est1/Ebs1-like"/>
</dbReference>
<dbReference type="PANTHER" id="PTHR15696">
    <property type="entry name" value="SMG-7 SUPPRESSOR WITH MORPHOLOGICAL EFFECT ON GENITALIA PROTEIN 7"/>
    <property type="match status" value="1"/>
</dbReference>
<feature type="compositionally biased region" description="Polar residues" evidence="1">
    <location>
        <begin position="101"/>
        <end position="113"/>
    </location>
</feature>
<dbReference type="SUPFAM" id="SSF48452">
    <property type="entry name" value="TPR-like"/>
    <property type="match status" value="1"/>
</dbReference>
<proteinExistence type="predicted"/>
<sequence>MSFNTMNILSIQCAHINQDEVAPLDAFQAHLPRNVDDAQQDTLYTATNPHIQQPHLTPETPPYGTDNRTSDLASLTTAVTSHPPAVLNVSIHVPQMAPNSTEKFQEEQFTSGNKGEKSGHDGNYQDSWSGTWSKAPTAISALGAVGIILVLSPDRKRKQRHSTPEVPDDGNKNDTADPYRDTSGPIDRKRIKLGHRTLQEAVERDQSYKCKPITVEQLIAEVKGIYAGLVMVETKCIEVDNTLAASDAELNSEQWQALVALHKTLLHEHHDFLLASQHPSASPALRRLARKYAMPARMWRHGIHSFLELLRHRLPHSLEHMLRFIYIAYTMMALLYETVPAYEDTWIECLGDLGRYRMAIEDEDIRDREVWTRVSSLCAPIPFLAARDSILTVSGFGNPAVHLSTPDATFLQAHAILFAQRDYENFEGVMESFVQCLEGDQSQIEVKPFISSRHPLALITCNSIVGYGDESRFLLRLKTESDLTCGTEATGNDDIETHTAQLKQLDHACTLAERIDTTLMLRVGDPDILEYLHVRLIFMLQMARNPSAMTYLSKRFPWDLAAMCLNAIAMSIPPTETFSTESFPKLIDEDGHVLSEDWEMRGLFWTENYFPEDWFTGEADFYSAVDGYKQPAPAMYREQRVLFVGRCLAQSLAPLLFDPELNSFISTLEEPPAESGLSISQNTKAEVSMVSMSEIGITVGELDTEGAVNLWLTQSTSLTRTRQEMSQPIAKQSDVAAISPTTSSVDKSTEITFEGPRRDFTCMATSENTEASSTHHTEENAVVATTSHSHGTKNNSLTLTTHDTQRDWRPHDLAGKTCIPSAPH</sequence>
<dbReference type="GO" id="GO:0070034">
    <property type="term" value="F:telomerase RNA binding"/>
    <property type="evidence" value="ECO:0007669"/>
    <property type="project" value="TreeGrafter"/>
</dbReference>
<dbReference type="GO" id="GO:0042162">
    <property type="term" value="F:telomeric DNA binding"/>
    <property type="evidence" value="ECO:0007669"/>
    <property type="project" value="TreeGrafter"/>
</dbReference>
<dbReference type="PANTHER" id="PTHR15696:SF0">
    <property type="entry name" value="TELOMERASE-BINDING PROTEIN EST1A"/>
    <property type="match status" value="1"/>
</dbReference>
<evidence type="ECO:0000313" key="3">
    <source>
        <dbReference type="Proteomes" id="UP000050424"/>
    </source>
</evidence>
<evidence type="ECO:0000313" key="2">
    <source>
        <dbReference type="EMBL" id="KPM41724.1"/>
    </source>
</evidence>
<reference evidence="2 3" key="1">
    <citation type="submission" date="2015-09" db="EMBL/GenBank/DDBJ databases">
        <title>Draft genome of a European isolate of the apple canker pathogen Neonectria ditissima.</title>
        <authorList>
            <person name="Gomez-Cortecero A."/>
            <person name="Harrison R.J."/>
            <person name="Armitage A.D."/>
        </authorList>
    </citation>
    <scope>NUCLEOTIDE SEQUENCE [LARGE SCALE GENOMIC DNA]</scope>
    <source>
        <strain evidence="2 3">R09/05</strain>
    </source>
</reference>
<dbReference type="Proteomes" id="UP000050424">
    <property type="component" value="Unassembled WGS sequence"/>
</dbReference>
<dbReference type="STRING" id="78410.A0A0N8H7G7"/>
<evidence type="ECO:0000256" key="1">
    <source>
        <dbReference type="SAM" id="MobiDB-lite"/>
    </source>
</evidence>
<feature type="region of interest" description="Disordered" evidence="1">
    <location>
        <begin position="46"/>
        <end position="70"/>
    </location>
</feature>
<organism evidence="2 3">
    <name type="scientific">Neonectria ditissima</name>
    <dbReference type="NCBI Taxonomy" id="78410"/>
    <lineage>
        <taxon>Eukaryota</taxon>
        <taxon>Fungi</taxon>
        <taxon>Dikarya</taxon>
        <taxon>Ascomycota</taxon>
        <taxon>Pezizomycotina</taxon>
        <taxon>Sordariomycetes</taxon>
        <taxon>Hypocreomycetidae</taxon>
        <taxon>Hypocreales</taxon>
        <taxon>Nectriaceae</taxon>
        <taxon>Neonectria</taxon>
    </lineage>
</organism>
<comment type="caution">
    <text evidence="2">The sequence shown here is derived from an EMBL/GenBank/DDBJ whole genome shotgun (WGS) entry which is preliminary data.</text>
</comment>
<protein>
    <recommendedName>
        <fullName evidence="4">DNA/RNA-binding domain-containing protein</fullName>
    </recommendedName>
</protein>
<dbReference type="EMBL" id="LKCW01000060">
    <property type="protein sequence ID" value="KPM41724.1"/>
    <property type="molecule type" value="Genomic_DNA"/>
</dbReference>
<gene>
    <name evidence="2" type="ORF">AK830_g4819</name>
</gene>
<dbReference type="OrthoDB" id="4180531at2759"/>